<dbReference type="EMBL" id="HBUF01343029">
    <property type="protein sequence ID" value="CAG6706130.1"/>
    <property type="molecule type" value="Transcribed_RNA"/>
</dbReference>
<dbReference type="EMBL" id="HBUF01343031">
    <property type="protein sequence ID" value="CAG6706150.1"/>
    <property type="molecule type" value="Transcribed_RNA"/>
</dbReference>
<organism evidence="1">
    <name type="scientific">Cacopsylla melanoneura</name>
    <dbReference type="NCBI Taxonomy" id="428564"/>
    <lineage>
        <taxon>Eukaryota</taxon>
        <taxon>Metazoa</taxon>
        <taxon>Ecdysozoa</taxon>
        <taxon>Arthropoda</taxon>
        <taxon>Hexapoda</taxon>
        <taxon>Insecta</taxon>
        <taxon>Pterygota</taxon>
        <taxon>Neoptera</taxon>
        <taxon>Paraneoptera</taxon>
        <taxon>Hemiptera</taxon>
        <taxon>Sternorrhyncha</taxon>
        <taxon>Psylloidea</taxon>
        <taxon>Psyllidae</taxon>
        <taxon>Psyllinae</taxon>
        <taxon>Cacopsylla</taxon>
    </lineage>
</organism>
<dbReference type="EMBL" id="HBUF01584986">
    <property type="protein sequence ID" value="CAG6771495.1"/>
    <property type="molecule type" value="Transcribed_RNA"/>
</dbReference>
<name>A0A8D8RJN0_9HEMI</name>
<dbReference type="EMBL" id="HBUF01343030">
    <property type="protein sequence ID" value="CAG6706140.1"/>
    <property type="molecule type" value="Transcribed_RNA"/>
</dbReference>
<dbReference type="AlphaFoldDB" id="A0A8D8RJN0"/>
<dbReference type="EMBL" id="HBUF01343033">
    <property type="protein sequence ID" value="CAG6706170.1"/>
    <property type="molecule type" value="Transcribed_RNA"/>
</dbReference>
<evidence type="ECO:0000313" key="1">
    <source>
        <dbReference type="EMBL" id="CAG6650069.1"/>
    </source>
</evidence>
<proteinExistence type="predicted"/>
<accession>A0A8D8RJN0</accession>
<protein>
    <submittedName>
        <fullName evidence="1">Uncharacterized protein</fullName>
    </submittedName>
</protein>
<dbReference type="EMBL" id="HBUF01160691">
    <property type="protein sequence ID" value="CAG6650069.1"/>
    <property type="molecule type" value="Transcribed_RNA"/>
</dbReference>
<dbReference type="EMBL" id="HBUF01343032">
    <property type="protein sequence ID" value="CAG6706160.1"/>
    <property type="molecule type" value="Transcribed_RNA"/>
</dbReference>
<reference evidence="1" key="1">
    <citation type="submission" date="2021-05" db="EMBL/GenBank/DDBJ databases">
        <authorList>
            <person name="Alioto T."/>
            <person name="Alioto T."/>
            <person name="Gomez Garrido J."/>
        </authorList>
    </citation>
    <scope>NUCLEOTIDE SEQUENCE</scope>
</reference>
<sequence>MGFLHMKRYSFERRMLETAQTTAIFGGSVFLHMFQQSGQVDKGAFTMVAAQSQRLAAALLIAEVIAAHHVVFELASVRGTEVAPRVTTPIQLVPPFGSWLRTGRRSCCCFRRRHG</sequence>
<dbReference type="EMBL" id="HBUF01160690">
    <property type="protein sequence ID" value="CAG6650060.1"/>
    <property type="molecule type" value="Transcribed_RNA"/>
</dbReference>
<dbReference type="EMBL" id="HBUF01343034">
    <property type="protein sequence ID" value="CAG6706180.1"/>
    <property type="molecule type" value="Transcribed_RNA"/>
</dbReference>
<dbReference type="EMBL" id="HBUF01160689">
    <property type="protein sequence ID" value="CAG6650050.1"/>
    <property type="molecule type" value="Transcribed_RNA"/>
</dbReference>
<dbReference type="EMBL" id="HBUF01160688">
    <property type="protein sequence ID" value="CAG6650041.1"/>
    <property type="molecule type" value="Transcribed_RNA"/>
</dbReference>